<comment type="catalytic activity">
    <reaction evidence="22">
        <text>L-seryl-[protein] + ATP = O-phospho-L-seryl-[protein] + ADP + H(+)</text>
        <dbReference type="Rhea" id="RHEA:17989"/>
        <dbReference type="Rhea" id="RHEA-COMP:9863"/>
        <dbReference type="Rhea" id="RHEA-COMP:11604"/>
        <dbReference type="ChEBI" id="CHEBI:15378"/>
        <dbReference type="ChEBI" id="CHEBI:29999"/>
        <dbReference type="ChEBI" id="CHEBI:30616"/>
        <dbReference type="ChEBI" id="CHEBI:83421"/>
        <dbReference type="ChEBI" id="CHEBI:456216"/>
        <dbReference type="EC" id="2.7.11.1"/>
    </reaction>
</comment>
<dbReference type="FunFam" id="3.80.10.10:FF:000288">
    <property type="entry name" value="LRR receptor-like serine/threonine-protein kinase EFR"/>
    <property type="match status" value="1"/>
</dbReference>
<dbReference type="InterPro" id="IPR017441">
    <property type="entry name" value="Protein_kinase_ATP_BS"/>
</dbReference>
<feature type="domain" description="Protein kinase" evidence="29">
    <location>
        <begin position="706"/>
        <end position="1015"/>
    </location>
</feature>
<dbReference type="InterPro" id="IPR051809">
    <property type="entry name" value="Plant_receptor-like_S/T_kinase"/>
</dbReference>
<keyword evidence="18 27" id="KW-0472">Membrane</keyword>
<dbReference type="SUPFAM" id="SSF52058">
    <property type="entry name" value="L domain-like"/>
    <property type="match status" value="1"/>
</dbReference>
<evidence type="ECO:0000256" key="12">
    <source>
        <dbReference type="ARBA" id="ARBA00022729"/>
    </source>
</evidence>
<keyword evidence="9" id="KW-0433">Leucine-rich repeat</keyword>
<evidence type="ECO:0000256" key="8">
    <source>
        <dbReference type="ARBA" id="ARBA00022553"/>
    </source>
</evidence>
<dbReference type="OrthoDB" id="676979at2759"/>
<evidence type="ECO:0000256" key="22">
    <source>
        <dbReference type="ARBA" id="ARBA00048679"/>
    </source>
</evidence>
<dbReference type="Pfam" id="PF00560">
    <property type="entry name" value="LRR_1"/>
    <property type="match status" value="6"/>
</dbReference>
<evidence type="ECO:0000256" key="17">
    <source>
        <dbReference type="ARBA" id="ARBA00022989"/>
    </source>
</evidence>
<evidence type="ECO:0000256" key="27">
    <source>
        <dbReference type="SAM" id="Phobius"/>
    </source>
</evidence>
<accession>A0A811QCU4</accession>
<dbReference type="InterPro" id="IPR008271">
    <property type="entry name" value="Ser/Thr_kinase_AS"/>
</dbReference>
<keyword evidence="10" id="KW-0808">Transferase</keyword>
<evidence type="ECO:0000256" key="23">
    <source>
        <dbReference type="ARBA" id="ARBA00054320"/>
    </source>
</evidence>
<evidence type="ECO:0000259" key="29">
    <source>
        <dbReference type="PROSITE" id="PS50011"/>
    </source>
</evidence>
<comment type="function">
    <text evidence="24">The processed protein kinase Xa21 chain released by protein cleavage after X.oryzae pv. oryzae protein Ax21 detection translocates into the nucleus where it can bind and regulate WRKY62, a transcription factor. Confers resistance to the bacterial pathogen X.oryzae pv. oryzae (Xoo).</text>
</comment>
<comment type="similarity">
    <text evidence="4">Belongs to the protein kinase superfamily. Ser/Thr protein kinase family.</text>
</comment>
<evidence type="ECO:0000256" key="6">
    <source>
        <dbReference type="ARBA" id="ARBA00022475"/>
    </source>
</evidence>
<dbReference type="PROSITE" id="PS00108">
    <property type="entry name" value="PROTEIN_KINASE_ST"/>
    <property type="match status" value="1"/>
</dbReference>
<dbReference type="GO" id="GO:0005789">
    <property type="term" value="C:endoplasmic reticulum membrane"/>
    <property type="evidence" value="ECO:0007669"/>
    <property type="project" value="UniProtKB-SubCell"/>
</dbReference>
<dbReference type="Pfam" id="PF13855">
    <property type="entry name" value="LRR_8"/>
    <property type="match status" value="1"/>
</dbReference>
<comment type="subcellular location">
    <subcellularLocation>
        <location evidence="1">Cell membrane</location>
        <topology evidence="1">Single-pass membrane protein</topology>
    </subcellularLocation>
    <subcellularLocation>
        <location evidence="2">Endoplasmic reticulum membrane</location>
        <topology evidence="2">Single-pass membrane protein</topology>
    </subcellularLocation>
    <subcellularLocation>
        <location evidence="3">Membrane</location>
        <topology evidence="3">Single-pass type I membrane protein</topology>
    </subcellularLocation>
</comment>
<feature type="binding site" evidence="26">
    <location>
        <position position="735"/>
    </location>
    <ligand>
        <name>ATP</name>
        <dbReference type="ChEBI" id="CHEBI:30616"/>
    </ligand>
</feature>
<name>A0A811QCU4_9POAL</name>
<evidence type="ECO:0000256" key="13">
    <source>
        <dbReference type="ARBA" id="ARBA00022737"/>
    </source>
</evidence>
<keyword evidence="12 28" id="KW-0732">Signal</keyword>
<dbReference type="EMBL" id="CAJGYO010000009">
    <property type="protein sequence ID" value="CAD6254570.1"/>
    <property type="molecule type" value="Genomic_DNA"/>
</dbReference>
<dbReference type="InterPro" id="IPR013210">
    <property type="entry name" value="LRR_N_plant-typ"/>
</dbReference>
<dbReference type="InterPro" id="IPR011009">
    <property type="entry name" value="Kinase-like_dom_sf"/>
</dbReference>
<dbReference type="InterPro" id="IPR001611">
    <property type="entry name" value="Leu-rich_rpt"/>
</dbReference>
<dbReference type="Pfam" id="PF00069">
    <property type="entry name" value="Pkinase"/>
    <property type="match status" value="1"/>
</dbReference>
<dbReference type="SUPFAM" id="SSF56112">
    <property type="entry name" value="Protein kinase-like (PK-like)"/>
    <property type="match status" value="1"/>
</dbReference>
<comment type="caution">
    <text evidence="30">The sequence shown here is derived from an EMBL/GenBank/DDBJ whole genome shotgun (WGS) entry which is preliminary data.</text>
</comment>
<gene>
    <name evidence="30" type="ORF">NCGR_LOCUS38173</name>
</gene>
<keyword evidence="16 26" id="KW-0067">ATP-binding</keyword>
<feature type="chain" id="PRO_5032438293" description="Receptor kinase-like protein Xa21" evidence="28">
    <location>
        <begin position="25"/>
        <end position="1025"/>
    </location>
</feature>
<dbReference type="FunFam" id="3.80.10.10:FF:000565">
    <property type="entry name" value="Leucine-rich repeat receptor-like kinase protein FLORAL ORGAN NUMBER1"/>
    <property type="match status" value="1"/>
</dbReference>
<evidence type="ECO:0000313" key="31">
    <source>
        <dbReference type="Proteomes" id="UP000604825"/>
    </source>
</evidence>
<keyword evidence="14 26" id="KW-0547">Nucleotide-binding</keyword>
<keyword evidence="6" id="KW-1003">Cell membrane</keyword>
<dbReference type="Proteomes" id="UP000604825">
    <property type="component" value="Unassembled WGS sequence"/>
</dbReference>
<evidence type="ECO:0000256" key="11">
    <source>
        <dbReference type="ARBA" id="ARBA00022692"/>
    </source>
</evidence>
<dbReference type="FunFam" id="1.10.510.10:FF:000358">
    <property type="entry name" value="Putative leucine-rich repeat receptor-like serine/threonine-protein kinase"/>
    <property type="match status" value="1"/>
</dbReference>
<organism evidence="30 31">
    <name type="scientific">Miscanthus lutarioriparius</name>
    <dbReference type="NCBI Taxonomy" id="422564"/>
    <lineage>
        <taxon>Eukaryota</taxon>
        <taxon>Viridiplantae</taxon>
        <taxon>Streptophyta</taxon>
        <taxon>Embryophyta</taxon>
        <taxon>Tracheophyta</taxon>
        <taxon>Spermatophyta</taxon>
        <taxon>Magnoliopsida</taxon>
        <taxon>Liliopsida</taxon>
        <taxon>Poales</taxon>
        <taxon>Poaceae</taxon>
        <taxon>PACMAD clade</taxon>
        <taxon>Panicoideae</taxon>
        <taxon>Andropogonodae</taxon>
        <taxon>Andropogoneae</taxon>
        <taxon>Saccharinae</taxon>
        <taxon>Miscanthus</taxon>
    </lineage>
</organism>
<dbReference type="FunFam" id="3.80.10.10:FF:000041">
    <property type="entry name" value="LRR receptor-like serine/threonine-protein kinase ERECTA"/>
    <property type="match status" value="1"/>
</dbReference>
<evidence type="ECO:0000256" key="2">
    <source>
        <dbReference type="ARBA" id="ARBA00004389"/>
    </source>
</evidence>
<evidence type="ECO:0000256" key="21">
    <source>
        <dbReference type="ARBA" id="ARBA00047899"/>
    </source>
</evidence>
<evidence type="ECO:0000256" key="24">
    <source>
        <dbReference type="ARBA" id="ARBA00056628"/>
    </source>
</evidence>
<keyword evidence="19" id="KW-0675">Receptor</keyword>
<feature type="signal peptide" evidence="28">
    <location>
        <begin position="1"/>
        <end position="24"/>
    </location>
</feature>
<dbReference type="Gene3D" id="3.30.200.20">
    <property type="entry name" value="Phosphorylase Kinase, domain 1"/>
    <property type="match status" value="1"/>
</dbReference>
<keyword evidence="20" id="KW-0325">Glycoprotein</keyword>
<dbReference type="EC" id="2.7.11.1" evidence="5"/>
<evidence type="ECO:0000256" key="19">
    <source>
        <dbReference type="ARBA" id="ARBA00023170"/>
    </source>
</evidence>
<evidence type="ECO:0000256" key="15">
    <source>
        <dbReference type="ARBA" id="ARBA00022777"/>
    </source>
</evidence>
<dbReference type="SUPFAM" id="SSF52047">
    <property type="entry name" value="RNI-like"/>
    <property type="match status" value="1"/>
</dbReference>
<evidence type="ECO:0000256" key="25">
    <source>
        <dbReference type="ARBA" id="ARBA00072040"/>
    </source>
</evidence>
<protein>
    <recommendedName>
        <fullName evidence="25">Receptor kinase-like protein Xa21</fullName>
        <ecNumber evidence="5">2.7.11.1</ecNumber>
    </recommendedName>
</protein>
<keyword evidence="17 27" id="KW-1133">Transmembrane helix</keyword>
<evidence type="ECO:0000256" key="26">
    <source>
        <dbReference type="PROSITE-ProRule" id="PRU10141"/>
    </source>
</evidence>
<evidence type="ECO:0000256" key="1">
    <source>
        <dbReference type="ARBA" id="ARBA00004162"/>
    </source>
</evidence>
<dbReference type="GO" id="GO:0004674">
    <property type="term" value="F:protein serine/threonine kinase activity"/>
    <property type="evidence" value="ECO:0007669"/>
    <property type="project" value="UniProtKB-KW"/>
</dbReference>
<dbReference type="InterPro" id="IPR032675">
    <property type="entry name" value="LRR_dom_sf"/>
</dbReference>
<evidence type="ECO:0000256" key="20">
    <source>
        <dbReference type="ARBA" id="ARBA00023180"/>
    </source>
</evidence>
<keyword evidence="15" id="KW-0418">Kinase</keyword>
<dbReference type="SMART" id="SM00369">
    <property type="entry name" value="LRR_TYP"/>
    <property type="match status" value="8"/>
</dbReference>
<evidence type="ECO:0000256" key="5">
    <source>
        <dbReference type="ARBA" id="ARBA00012513"/>
    </source>
</evidence>
<comment type="function">
    <text evidence="23">Receptor kinase that detects X.oryzae pv. oryzae protein Ax21 to promote innate immunity. Following X.oryzae pv. oryzae protein Ax21 detection, undergoes cleavage, releasing the processed protein kinase Xa21 chain.</text>
</comment>
<dbReference type="AlphaFoldDB" id="A0A811QCU4"/>
<dbReference type="GO" id="GO:0005886">
    <property type="term" value="C:plasma membrane"/>
    <property type="evidence" value="ECO:0007669"/>
    <property type="project" value="UniProtKB-SubCell"/>
</dbReference>
<evidence type="ECO:0000313" key="30">
    <source>
        <dbReference type="EMBL" id="CAD6254570.1"/>
    </source>
</evidence>
<evidence type="ECO:0000256" key="7">
    <source>
        <dbReference type="ARBA" id="ARBA00022527"/>
    </source>
</evidence>
<comment type="catalytic activity">
    <reaction evidence="21">
        <text>L-threonyl-[protein] + ATP = O-phospho-L-threonyl-[protein] + ADP + H(+)</text>
        <dbReference type="Rhea" id="RHEA:46608"/>
        <dbReference type="Rhea" id="RHEA-COMP:11060"/>
        <dbReference type="Rhea" id="RHEA-COMP:11605"/>
        <dbReference type="ChEBI" id="CHEBI:15378"/>
        <dbReference type="ChEBI" id="CHEBI:30013"/>
        <dbReference type="ChEBI" id="CHEBI:30616"/>
        <dbReference type="ChEBI" id="CHEBI:61977"/>
        <dbReference type="ChEBI" id="CHEBI:456216"/>
        <dbReference type="EC" id="2.7.11.1"/>
    </reaction>
</comment>
<evidence type="ECO:0000256" key="14">
    <source>
        <dbReference type="ARBA" id="ARBA00022741"/>
    </source>
</evidence>
<dbReference type="PROSITE" id="PS00107">
    <property type="entry name" value="PROTEIN_KINASE_ATP"/>
    <property type="match status" value="1"/>
</dbReference>
<dbReference type="PANTHER" id="PTHR27008">
    <property type="entry name" value="OS04G0122200 PROTEIN"/>
    <property type="match status" value="1"/>
</dbReference>
<dbReference type="Gene3D" id="1.10.510.10">
    <property type="entry name" value="Transferase(Phosphotransferase) domain 1"/>
    <property type="match status" value="1"/>
</dbReference>
<sequence length="1025" mass="111940">MKATAVGHFLLLVMSFSTITSSSASGNETETETDRLSLLDLKKSITLDPQQALASWNESTHFCSWEGVMCTATIPRRVASIRLERRGLVGQISPSLGNLTFLRNLSLATNRFSGEIPPSLGHLQRLKYLFLSNNTLQGRIPSFTNCSSLRVLWLHRNGLVGPFPTELPPGLRQLQVSVNNLSGAIPASLSNITALTVVSCAFNNLAGNIPDEFARLTNMQQLYVGTNQLSGRFPLAVMNLSALTDLSLGLNLLSGEVPADLGSALRNLLLLELPVNFFHGHIPASLTNASGLYYIEMSRNSFSGVVPSTIGRLKRLEMLNLEYNQLQAESKQDWVFLNSMANCTELIDFSVTRNRLRGHVPASLGNLTNQLQYLYMSENQLSGEFPPGIANLGNLFIVSLDVNQFSGALPEWLGSLQNLQKVLLGSNYFSGAIPSSFSNLSQLAELYLESNRLVSQIPTSFANLSILQVLNISNNNLHGSIPKELFQIPTITQISLYVNNLHGALHPTIGNARQLTYLQLSSNNLSGPIPSTLGNCESLEDIELDHNAFTGSIPVSLGSIRTLKVLNLSHNSLIGSIPASLGNLQLIEKLDLSFNNLMGEVPTKGIFKNTSATRIDGNLELCSRLPELHLLACPVVPLGSDKHELSVTLKVVIPVDIAVLLAVVIISILLLFQRRKRTARSISLPSFGREMAKISYRDLFRATDGFAASNLVGRGRYGSVYQGRLFQDGNVVAIKVFSLDTRGAQKSFTAECNALRNMRHRSLVPILTACSTIDSTGNDFKALVYKFMPRGDLNNLLYSSRDGEDSSCLNYISLDQRLSILVDVSDALAYLHHSHHGTIVHCDLKPSNILLDDDMVAHVADFGLAQLKFGSSASSFVASNSTSSMAIKGTIGYVAPECAGGDQVSTSSDVYSFGVVLLEICIRRRPTDDMFKDGMSIVKFAEINFPDNVLQIVDPQLLQELDLSMEMPMAIKDSEAQILQCVINIGLCCTKTSPNERISMQEVAAKLHGIRDTYLSRNRRTSTAA</sequence>
<evidence type="ECO:0000256" key="18">
    <source>
        <dbReference type="ARBA" id="ARBA00023136"/>
    </source>
</evidence>
<dbReference type="GO" id="GO:0005524">
    <property type="term" value="F:ATP binding"/>
    <property type="evidence" value="ECO:0007669"/>
    <property type="project" value="UniProtKB-UniRule"/>
</dbReference>
<dbReference type="InterPro" id="IPR003591">
    <property type="entry name" value="Leu-rich_rpt_typical-subtyp"/>
</dbReference>
<evidence type="ECO:0000256" key="10">
    <source>
        <dbReference type="ARBA" id="ARBA00022679"/>
    </source>
</evidence>
<proteinExistence type="inferred from homology"/>
<keyword evidence="11 27" id="KW-0812">Transmembrane</keyword>
<dbReference type="PANTHER" id="PTHR27008:SF537">
    <property type="entry name" value="OS11G0173432 PROTEIN"/>
    <property type="match status" value="1"/>
</dbReference>
<evidence type="ECO:0000256" key="3">
    <source>
        <dbReference type="ARBA" id="ARBA00004479"/>
    </source>
</evidence>
<keyword evidence="7" id="KW-0723">Serine/threonine-protein kinase</keyword>
<evidence type="ECO:0000256" key="16">
    <source>
        <dbReference type="ARBA" id="ARBA00022840"/>
    </source>
</evidence>
<evidence type="ECO:0000256" key="28">
    <source>
        <dbReference type="SAM" id="SignalP"/>
    </source>
</evidence>
<evidence type="ECO:0000256" key="4">
    <source>
        <dbReference type="ARBA" id="ARBA00008684"/>
    </source>
</evidence>
<dbReference type="PROSITE" id="PS50011">
    <property type="entry name" value="PROTEIN_KINASE_DOM"/>
    <property type="match status" value="1"/>
</dbReference>
<dbReference type="InterPro" id="IPR000719">
    <property type="entry name" value="Prot_kinase_dom"/>
</dbReference>
<keyword evidence="13" id="KW-0677">Repeat</keyword>
<dbReference type="Pfam" id="PF08263">
    <property type="entry name" value="LRRNT_2"/>
    <property type="match status" value="1"/>
</dbReference>
<evidence type="ECO:0000256" key="9">
    <source>
        <dbReference type="ARBA" id="ARBA00022614"/>
    </source>
</evidence>
<dbReference type="FunFam" id="3.30.200.20:FF:000432">
    <property type="entry name" value="LRR receptor-like serine/threonine-protein kinase EFR"/>
    <property type="match status" value="1"/>
</dbReference>
<feature type="transmembrane region" description="Helical" evidence="27">
    <location>
        <begin position="651"/>
        <end position="672"/>
    </location>
</feature>
<keyword evidence="31" id="KW-1185">Reference proteome</keyword>
<dbReference type="Gene3D" id="3.80.10.10">
    <property type="entry name" value="Ribonuclease Inhibitor"/>
    <property type="match status" value="4"/>
</dbReference>
<dbReference type="SMART" id="SM00220">
    <property type="entry name" value="S_TKc"/>
    <property type="match status" value="1"/>
</dbReference>
<reference evidence="30" key="1">
    <citation type="submission" date="2020-10" db="EMBL/GenBank/DDBJ databases">
        <authorList>
            <person name="Han B."/>
            <person name="Lu T."/>
            <person name="Zhao Q."/>
            <person name="Huang X."/>
            <person name="Zhao Y."/>
        </authorList>
    </citation>
    <scope>NUCLEOTIDE SEQUENCE</scope>
</reference>
<keyword evidence="8" id="KW-0597">Phosphoprotein</keyword>